<dbReference type="PANTHER" id="PTHR42791">
    <property type="entry name" value="GNAT FAMILY ACETYLTRANSFERASE"/>
    <property type="match status" value="1"/>
</dbReference>
<dbReference type="EMBL" id="JBFAKC010000007">
    <property type="protein sequence ID" value="MEV0709616.1"/>
    <property type="molecule type" value="Genomic_DNA"/>
</dbReference>
<gene>
    <name evidence="2" type="ORF">AB0I48_18800</name>
</gene>
<dbReference type="PANTHER" id="PTHR42791:SF1">
    <property type="entry name" value="N-ACETYLTRANSFERASE DOMAIN-CONTAINING PROTEIN"/>
    <property type="match status" value="1"/>
</dbReference>
<dbReference type="CDD" id="cd04301">
    <property type="entry name" value="NAT_SF"/>
    <property type="match status" value="1"/>
</dbReference>
<dbReference type="Proteomes" id="UP001551695">
    <property type="component" value="Unassembled WGS sequence"/>
</dbReference>
<proteinExistence type="predicted"/>
<evidence type="ECO:0000313" key="2">
    <source>
        <dbReference type="EMBL" id="MEV0709616.1"/>
    </source>
</evidence>
<dbReference type="Pfam" id="PF00583">
    <property type="entry name" value="Acetyltransf_1"/>
    <property type="match status" value="1"/>
</dbReference>
<name>A0ABV3FW17_9NOCA</name>
<dbReference type="InterPro" id="IPR016181">
    <property type="entry name" value="Acyl_CoA_acyltransferase"/>
</dbReference>
<reference evidence="2 3" key="1">
    <citation type="submission" date="2024-06" db="EMBL/GenBank/DDBJ databases">
        <title>The Natural Products Discovery Center: Release of the First 8490 Sequenced Strains for Exploring Actinobacteria Biosynthetic Diversity.</title>
        <authorList>
            <person name="Kalkreuter E."/>
            <person name="Kautsar S.A."/>
            <person name="Yang D."/>
            <person name="Bader C.D."/>
            <person name="Teijaro C.N."/>
            <person name="Fluegel L."/>
            <person name="Davis C.M."/>
            <person name="Simpson J.R."/>
            <person name="Lauterbach L."/>
            <person name="Steele A.D."/>
            <person name="Gui C."/>
            <person name="Meng S."/>
            <person name="Li G."/>
            <person name="Viehrig K."/>
            <person name="Ye F."/>
            <person name="Su P."/>
            <person name="Kiefer A.F."/>
            <person name="Nichols A."/>
            <person name="Cepeda A.J."/>
            <person name="Yan W."/>
            <person name="Fan B."/>
            <person name="Jiang Y."/>
            <person name="Adhikari A."/>
            <person name="Zheng C.-J."/>
            <person name="Schuster L."/>
            <person name="Cowan T.M."/>
            <person name="Smanski M.J."/>
            <person name="Chevrette M.G."/>
            <person name="De Carvalho L.P.S."/>
            <person name="Shen B."/>
        </authorList>
    </citation>
    <scope>NUCLEOTIDE SEQUENCE [LARGE SCALE GENOMIC DNA]</scope>
    <source>
        <strain evidence="2 3">NPDC050403</strain>
    </source>
</reference>
<dbReference type="RefSeq" id="WP_157978351.1">
    <property type="nucleotide sequence ID" value="NZ_JBEXKW010000005.1"/>
</dbReference>
<comment type="caution">
    <text evidence="2">The sequence shown here is derived from an EMBL/GenBank/DDBJ whole genome shotgun (WGS) entry which is preliminary data.</text>
</comment>
<dbReference type="InterPro" id="IPR052523">
    <property type="entry name" value="Trichothecene_AcTrans"/>
</dbReference>
<evidence type="ECO:0000313" key="3">
    <source>
        <dbReference type="Proteomes" id="UP001551695"/>
    </source>
</evidence>
<dbReference type="SUPFAM" id="SSF55729">
    <property type="entry name" value="Acyl-CoA N-acyltransferases (Nat)"/>
    <property type="match status" value="1"/>
</dbReference>
<dbReference type="PROSITE" id="PS51186">
    <property type="entry name" value="GNAT"/>
    <property type="match status" value="1"/>
</dbReference>
<keyword evidence="3" id="KW-1185">Reference proteome</keyword>
<dbReference type="InterPro" id="IPR000182">
    <property type="entry name" value="GNAT_dom"/>
</dbReference>
<evidence type="ECO:0000259" key="1">
    <source>
        <dbReference type="PROSITE" id="PS51186"/>
    </source>
</evidence>
<accession>A0ABV3FW17</accession>
<feature type="domain" description="N-acetyltransferase" evidence="1">
    <location>
        <begin position="8"/>
        <end position="206"/>
    </location>
</feature>
<protein>
    <submittedName>
        <fullName evidence="2">GNAT family N-acetyltransferase</fullName>
    </submittedName>
</protein>
<organism evidence="2 3">
    <name type="scientific">Nocardia aurea</name>
    <dbReference type="NCBI Taxonomy" id="2144174"/>
    <lineage>
        <taxon>Bacteria</taxon>
        <taxon>Bacillati</taxon>
        <taxon>Actinomycetota</taxon>
        <taxon>Actinomycetes</taxon>
        <taxon>Mycobacteriales</taxon>
        <taxon>Nocardiaceae</taxon>
        <taxon>Nocardia</taxon>
    </lineage>
</organism>
<sequence length="212" mass="23164">MPNKFDDVAVRVATKEDVPDLVSVLDRAFTDDDPFGEYMFPDETQRRRLQPRLTRAMIRHQYLPSGGALVAIADGRIVGGALWQTPSYRFGPLRYLASIPEFVWAMGSGGPRALAMDSTIAGLAKGLPHFFGVSLGVDPEHQRGGVGEAVLTYAIAEIERVGAPLLGLCKDGNVAYYRARGAQRIGRIRIGRRGPEVNVIMWLPSSLAEIAE</sequence>
<dbReference type="Gene3D" id="3.40.630.30">
    <property type="match status" value="1"/>
</dbReference>